<protein>
    <submittedName>
        <fullName evidence="1">Uncharacterized protein</fullName>
    </submittedName>
</protein>
<evidence type="ECO:0000313" key="2">
    <source>
        <dbReference type="Proteomes" id="UP000054783"/>
    </source>
</evidence>
<dbReference type="EMBL" id="JYDQ01002286">
    <property type="protein sequence ID" value="KRY04005.1"/>
    <property type="molecule type" value="Genomic_DNA"/>
</dbReference>
<reference evidence="1 2" key="1">
    <citation type="submission" date="2015-01" db="EMBL/GenBank/DDBJ databases">
        <title>Evolution of Trichinella species and genotypes.</title>
        <authorList>
            <person name="Korhonen P.K."/>
            <person name="Edoardo P."/>
            <person name="Giuseppe L.R."/>
            <person name="Gasser R.B."/>
        </authorList>
    </citation>
    <scope>NUCLEOTIDE SEQUENCE [LARGE SCALE GENOMIC DNA]</scope>
    <source>
        <strain evidence="1">ISS2496</strain>
    </source>
</reference>
<proteinExistence type="predicted"/>
<dbReference type="Proteomes" id="UP000054783">
    <property type="component" value="Unassembled WGS sequence"/>
</dbReference>
<keyword evidence="2" id="KW-1185">Reference proteome</keyword>
<name>A0A0V0YUH7_9BILA</name>
<organism evidence="1 2">
    <name type="scientific">Trichinella patagoniensis</name>
    <dbReference type="NCBI Taxonomy" id="990121"/>
    <lineage>
        <taxon>Eukaryota</taxon>
        <taxon>Metazoa</taxon>
        <taxon>Ecdysozoa</taxon>
        <taxon>Nematoda</taxon>
        <taxon>Enoplea</taxon>
        <taxon>Dorylaimia</taxon>
        <taxon>Trichinellida</taxon>
        <taxon>Trichinellidae</taxon>
        <taxon>Trichinella</taxon>
    </lineage>
</organism>
<dbReference type="AlphaFoldDB" id="A0A0V0YUH7"/>
<evidence type="ECO:0000313" key="1">
    <source>
        <dbReference type="EMBL" id="KRY04005.1"/>
    </source>
</evidence>
<gene>
    <name evidence="1" type="ORF">T12_15962</name>
</gene>
<sequence length="38" mass="4243">MNASITRRKERTSLLGAAARYTGTLSYHKGFPFLENLA</sequence>
<comment type="caution">
    <text evidence="1">The sequence shown here is derived from an EMBL/GenBank/DDBJ whole genome shotgun (WGS) entry which is preliminary data.</text>
</comment>
<accession>A0A0V0YUH7</accession>